<dbReference type="EMBL" id="SSTD01008459">
    <property type="protein sequence ID" value="TYK15832.1"/>
    <property type="molecule type" value="Genomic_DNA"/>
</dbReference>
<feature type="region of interest" description="Disordered" evidence="1">
    <location>
        <begin position="199"/>
        <end position="241"/>
    </location>
</feature>
<sequence length="241" mass="27290">MNTMVERSKEAAEEKEEEVPLYHKQHNEEKALELKREKSSKAKDSEDTFPPTSPKGFMKKKPIECLSPHKSKSFKATSSQTPTKSKTLPPPQKSKSPTSSQQIQNTFPSYGQELNEHLALVVQNKEGTLTLRQKGIPLPLVANQTNQNKPPSLEDSNQKVFKDCIIDPSAFIDDMFNEKEGDEAKNLILSLTREGVVDEEVNDPLQREQEINPEVDGETHLPYTQKSTSEPLCEYNNGRRR</sequence>
<accession>A0A5D3CWC9</accession>
<proteinExistence type="predicted"/>
<gene>
    <name evidence="2" type="ORF">E5676_scaffold637G00020</name>
</gene>
<feature type="compositionally biased region" description="Basic and acidic residues" evidence="1">
    <location>
        <begin position="1"/>
        <end position="46"/>
    </location>
</feature>
<dbReference type="Proteomes" id="UP000321947">
    <property type="component" value="Unassembled WGS sequence"/>
</dbReference>
<evidence type="ECO:0000313" key="2">
    <source>
        <dbReference type="EMBL" id="TYK15832.1"/>
    </source>
</evidence>
<feature type="compositionally biased region" description="Low complexity" evidence="1">
    <location>
        <begin position="75"/>
        <end position="104"/>
    </location>
</feature>
<dbReference type="AlphaFoldDB" id="A0A5D3CWC9"/>
<reference evidence="2 3" key="1">
    <citation type="submission" date="2019-08" db="EMBL/GenBank/DDBJ databases">
        <title>Draft genome sequences of two oriental melons (Cucumis melo L. var makuwa).</title>
        <authorList>
            <person name="Kwon S.-Y."/>
        </authorList>
    </citation>
    <scope>NUCLEOTIDE SEQUENCE [LARGE SCALE GENOMIC DNA]</scope>
    <source>
        <strain evidence="3">cv. Chang Bougi</strain>
        <tissue evidence="2">Leaf</tissue>
    </source>
</reference>
<name>A0A5D3CWC9_CUCMM</name>
<feature type="region of interest" description="Disordered" evidence="1">
    <location>
        <begin position="1"/>
        <end position="110"/>
    </location>
</feature>
<comment type="caution">
    <text evidence="2">The sequence shown here is derived from an EMBL/GenBank/DDBJ whole genome shotgun (WGS) entry which is preliminary data.</text>
</comment>
<protein>
    <submittedName>
        <fullName evidence="2">Uncharacterized protein</fullName>
    </submittedName>
</protein>
<organism evidence="2 3">
    <name type="scientific">Cucumis melo var. makuwa</name>
    <name type="common">Oriental melon</name>
    <dbReference type="NCBI Taxonomy" id="1194695"/>
    <lineage>
        <taxon>Eukaryota</taxon>
        <taxon>Viridiplantae</taxon>
        <taxon>Streptophyta</taxon>
        <taxon>Embryophyta</taxon>
        <taxon>Tracheophyta</taxon>
        <taxon>Spermatophyta</taxon>
        <taxon>Magnoliopsida</taxon>
        <taxon>eudicotyledons</taxon>
        <taxon>Gunneridae</taxon>
        <taxon>Pentapetalae</taxon>
        <taxon>rosids</taxon>
        <taxon>fabids</taxon>
        <taxon>Cucurbitales</taxon>
        <taxon>Cucurbitaceae</taxon>
        <taxon>Benincaseae</taxon>
        <taxon>Cucumis</taxon>
    </lineage>
</organism>
<evidence type="ECO:0000256" key="1">
    <source>
        <dbReference type="SAM" id="MobiDB-lite"/>
    </source>
</evidence>
<evidence type="ECO:0000313" key="3">
    <source>
        <dbReference type="Proteomes" id="UP000321947"/>
    </source>
</evidence>